<protein>
    <recommendedName>
        <fullName evidence="3 8">Malonyl-[acyl-carrier protein] O-methyltransferase</fullName>
        <shortName evidence="8">Malonyl-ACP O-methyltransferase</shortName>
        <ecNumber evidence="3 8">2.1.1.197</ecNumber>
    </recommendedName>
    <alternativeName>
        <fullName evidence="8">Biotin synthesis protein BioC</fullName>
    </alternativeName>
</protein>
<sequence length="248" mass="27824">MDKEKIKQSFSKSAKSYDEYADIQKEMMLNLLNGISGKFKNVLDIGSGTGLLAKWMIEKFPEAEIVGMDIAPGMVKYASLKHINPRIIFLNGDGEQMPFADNVFDLIVSNAALQWMDYKKAIDEAARVITSHGQFHFATFGSGTLKELKSAGFAVNNFPSDIELSDYLAKYFNDVCITKQIIFKKYGNLHELFLYLKKIGAQNPQEKISKGLFTKNKIERLAQKITSASFEVYYGVCKGSVLSSHLKT</sequence>
<dbReference type="AlphaFoldDB" id="A0A833KZG8"/>
<dbReference type="InterPro" id="IPR029063">
    <property type="entry name" value="SAM-dependent_MTases_sf"/>
</dbReference>
<dbReference type="GO" id="GO:0102130">
    <property type="term" value="F:malonyl-CoA methyltransferase activity"/>
    <property type="evidence" value="ECO:0007669"/>
    <property type="project" value="UniProtKB-EC"/>
</dbReference>
<dbReference type="EMBL" id="WPAF01000050">
    <property type="protein sequence ID" value="KAF0132608.1"/>
    <property type="molecule type" value="Genomic_DNA"/>
</dbReference>
<evidence type="ECO:0000259" key="9">
    <source>
        <dbReference type="Pfam" id="PF08241"/>
    </source>
</evidence>
<dbReference type="Proteomes" id="UP000488506">
    <property type="component" value="Unassembled WGS sequence"/>
</dbReference>
<dbReference type="GO" id="GO:0032259">
    <property type="term" value="P:methylation"/>
    <property type="evidence" value="ECO:0007669"/>
    <property type="project" value="UniProtKB-KW"/>
</dbReference>
<gene>
    <name evidence="8" type="primary">bioC</name>
    <name evidence="10" type="ORF">FD145_1617</name>
</gene>
<keyword evidence="6 8" id="KW-0949">S-adenosyl-L-methionine</keyword>
<evidence type="ECO:0000256" key="6">
    <source>
        <dbReference type="ARBA" id="ARBA00022691"/>
    </source>
</evidence>
<comment type="caution">
    <text evidence="10">The sequence shown here is derived from an EMBL/GenBank/DDBJ whole genome shotgun (WGS) entry which is preliminary data.</text>
</comment>
<dbReference type="InterPro" id="IPR013216">
    <property type="entry name" value="Methyltransf_11"/>
</dbReference>
<proteinExistence type="inferred from homology"/>
<feature type="domain" description="Methyltransferase type 11" evidence="9">
    <location>
        <begin position="43"/>
        <end position="136"/>
    </location>
</feature>
<comment type="pathway">
    <text evidence="2 8">Cofactor biosynthesis; biotin biosynthesis.</text>
</comment>
<dbReference type="CDD" id="cd02440">
    <property type="entry name" value="AdoMet_MTases"/>
    <property type="match status" value="1"/>
</dbReference>
<dbReference type="Pfam" id="PF08241">
    <property type="entry name" value="Methyltransf_11"/>
    <property type="match status" value="1"/>
</dbReference>
<dbReference type="InterPro" id="IPR011814">
    <property type="entry name" value="BioC"/>
</dbReference>
<dbReference type="PANTHER" id="PTHR43591">
    <property type="entry name" value="METHYLTRANSFERASE"/>
    <property type="match status" value="1"/>
</dbReference>
<reference evidence="10 11" key="1">
    <citation type="submission" date="2019-12" db="EMBL/GenBank/DDBJ databases">
        <authorList>
            <person name="Wolfe R."/>
            <person name="Danczak R."/>
            <person name="Wilkins M."/>
        </authorList>
    </citation>
    <scope>NUCLEOTIDE SEQUENCE [LARGE SCALE GENOMIC DNA]</scope>
    <source>
        <strain evidence="10">X2_MaxBin.013</strain>
    </source>
</reference>
<evidence type="ECO:0000256" key="3">
    <source>
        <dbReference type="ARBA" id="ARBA00012327"/>
    </source>
</evidence>
<evidence type="ECO:0000256" key="1">
    <source>
        <dbReference type="ARBA" id="ARBA00000852"/>
    </source>
</evidence>
<evidence type="ECO:0000256" key="7">
    <source>
        <dbReference type="ARBA" id="ARBA00022756"/>
    </source>
</evidence>
<dbReference type="EC" id="2.1.1.197" evidence="3 8"/>
<dbReference type="GO" id="GO:0008757">
    <property type="term" value="F:S-adenosylmethionine-dependent methyltransferase activity"/>
    <property type="evidence" value="ECO:0007669"/>
    <property type="project" value="InterPro"/>
</dbReference>
<dbReference type="SUPFAM" id="SSF53335">
    <property type="entry name" value="S-adenosyl-L-methionine-dependent methyltransferases"/>
    <property type="match status" value="1"/>
</dbReference>
<accession>A0A833KZG8</accession>
<keyword evidence="4 8" id="KW-0489">Methyltransferase</keyword>
<evidence type="ECO:0000256" key="4">
    <source>
        <dbReference type="ARBA" id="ARBA00022603"/>
    </source>
</evidence>
<keyword evidence="7 8" id="KW-0093">Biotin biosynthesis</keyword>
<evidence type="ECO:0000256" key="5">
    <source>
        <dbReference type="ARBA" id="ARBA00022679"/>
    </source>
</evidence>
<keyword evidence="5 8" id="KW-0808">Transferase</keyword>
<organism evidence="10 11">
    <name type="scientific">Candidatus Saganbacteria bacterium</name>
    <dbReference type="NCBI Taxonomy" id="2575572"/>
    <lineage>
        <taxon>Bacteria</taxon>
        <taxon>Bacillati</taxon>
        <taxon>Saganbacteria</taxon>
    </lineage>
</organism>
<comment type="catalytic activity">
    <reaction evidence="1 8">
        <text>malonyl-[ACP] + S-adenosyl-L-methionine = malonyl-[ACP] methyl ester + S-adenosyl-L-homocysteine</text>
        <dbReference type="Rhea" id="RHEA:17105"/>
        <dbReference type="Rhea" id="RHEA-COMP:9623"/>
        <dbReference type="Rhea" id="RHEA-COMP:9954"/>
        <dbReference type="ChEBI" id="CHEBI:57856"/>
        <dbReference type="ChEBI" id="CHEBI:59789"/>
        <dbReference type="ChEBI" id="CHEBI:78449"/>
        <dbReference type="ChEBI" id="CHEBI:78845"/>
        <dbReference type="EC" id="2.1.1.197"/>
    </reaction>
</comment>
<comment type="similarity">
    <text evidence="8">Belongs to the methyltransferase superfamily.</text>
</comment>
<dbReference type="HAMAP" id="MF_00835">
    <property type="entry name" value="BioC"/>
    <property type="match status" value="1"/>
</dbReference>
<comment type="function">
    <text evidence="8">Converts the free carboxyl group of a malonyl-thioester to its methyl ester by transfer of a methyl group from S-adenosyl-L-methionine (SAM). It allows to synthesize pimeloyl-ACP via the fatty acid synthetic pathway.</text>
</comment>
<dbReference type="UniPathway" id="UPA00078"/>
<evidence type="ECO:0000256" key="2">
    <source>
        <dbReference type="ARBA" id="ARBA00004746"/>
    </source>
</evidence>
<name>A0A833KZG8_UNCSA</name>
<dbReference type="PANTHER" id="PTHR43591:SF24">
    <property type="entry name" value="2-METHOXY-6-POLYPRENYL-1,4-BENZOQUINOL METHYLASE, MITOCHONDRIAL"/>
    <property type="match status" value="1"/>
</dbReference>
<evidence type="ECO:0000313" key="11">
    <source>
        <dbReference type="Proteomes" id="UP000488506"/>
    </source>
</evidence>
<evidence type="ECO:0000313" key="10">
    <source>
        <dbReference type="EMBL" id="KAF0132608.1"/>
    </source>
</evidence>
<dbReference type="GO" id="GO:0009102">
    <property type="term" value="P:biotin biosynthetic process"/>
    <property type="evidence" value="ECO:0007669"/>
    <property type="project" value="UniProtKB-UniRule"/>
</dbReference>
<dbReference type="GO" id="GO:0010340">
    <property type="term" value="F:carboxyl-O-methyltransferase activity"/>
    <property type="evidence" value="ECO:0007669"/>
    <property type="project" value="UniProtKB-UniRule"/>
</dbReference>
<evidence type="ECO:0000256" key="8">
    <source>
        <dbReference type="HAMAP-Rule" id="MF_00835"/>
    </source>
</evidence>
<dbReference type="Gene3D" id="3.40.50.150">
    <property type="entry name" value="Vaccinia Virus protein VP39"/>
    <property type="match status" value="1"/>
</dbReference>